<feature type="signal peptide" evidence="1">
    <location>
        <begin position="1"/>
        <end position="20"/>
    </location>
</feature>
<evidence type="ECO:0000313" key="2">
    <source>
        <dbReference type="EMBL" id="EJW74194.1"/>
    </source>
</evidence>
<name>J9EFL1_WUCBA</name>
<evidence type="ECO:0000313" key="3">
    <source>
        <dbReference type="Proteomes" id="UP000004810"/>
    </source>
</evidence>
<comment type="caution">
    <text evidence="2">The sequence shown here is derived from an EMBL/GenBank/DDBJ whole genome shotgun (WGS) entry which is preliminary data.</text>
</comment>
<feature type="chain" id="PRO_5003823308" evidence="1">
    <location>
        <begin position="21"/>
        <end position="98"/>
    </location>
</feature>
<keyword evidence="1" id="KW-0732">Signal</keyword>
<protein>
    <submittedName>
        <fullName evidence="2">Uncharacterized protein</fullName>
    </submittedName>
</protein>
<proteinExistence type="predicted"/>
<gene>
    <name evidence="2" type="ORF">WUBG_14898</name>
</gene>
<dbReference type="Gene3D" id="1.50.10.10">
    <property type="match status" value="1"/>
</dbReference>
<dbReference type="GO" id="GO:0005975">
    <property type="term" value="P:carbohydrate metabolic process"/>
    <property type="evidence" value="ECO:0007669"/>
    <property type="project" value="InterPro"/>
</dbReference>
<reference evidence="3" key="1">
    <citation type="submission" date="2012-08" db="EMBL/GenBank/DDBJ databases">
        <title>The Genome Sequence of Wuchereria bancrofti.</title>
        <authorList>
            <person name="Nutman T.B."/>
            <person name="Fink D.L."/>
            <person name="Russ C."/>
            <person name="Young S."/>
            <person name="Zeng Q."/>
            <person name="Koehrsen M."/>
            <person name="Alvarado L."/>
            <person name="Berlin A."/>
            <person name="Chapman S.B."/>
            <person name="Chen Z."/>
            <person name="Freedman E."/>
            <person name="Gellesch M."/>
            <person name="Goldberg J."/>
            <person name="Griggs A."/>
            <person name="Gujja S."/>
            <person name="Heilman E.R."/>
            <person name="Heiman D."/>
            <person name="Hepburn T."/>
            <person name="Howarth C."/>
            <person name="Jen D."/>
            <person name="Larson L."/>
            <person name="Lewis B."/>
            <person name="Mehta T."/>
            <person name="Park D."/>
            <person name="Pearson M."/>
            <person name="Roberts A."/>
            <person name="Saif S."/>
            <person name="Shea T."/>
            <person name="Shenoy N."/>
            <person name="Sisk P."/>
            <person name="Stolte C."/>
            <person name="Sykes S."/>
            <person name="Walk T."/>
            <person name="White J."/>
            <person name="Yandava C."/>
            <person name="Haas B."/>
            <person name="Henn M.R."/>
            <person name="Nusbaum C."/>
            <person name="Birren B."/>
        </authorList>
    </citation>
    <scope>NUCLEOTIDE SEQUENCE [LARGE SCALE GENOMIC DNA]</scope>
    <source>
        <strain evidence="3">NA</strain>
    </source>
</reference>
<dbReference type="AlphaFoldDB" id="J9EFL1"/>
<accession>J9EFL1</accession>
<evidence type="ECO:0000256" key="1">
    <source>
        <dbReference type="SAM" id="SignalP"/>
    </source>
</evidence>
<dbReference type="InterPro" id="IPR012341">
    <property type="entry name" value="6hp_glycosidase-like_sf"/>
</dbReference>
<organism evidence="2 3">
    <name type="scientific">Wuchereria bancrofti</name>
    <dbReference type="NCBI Taxonomy" id="6293"/>
    <lineage>
        <taxon>Eukaryota</taxon>
        <taxon>Metazoa</taxon>
        <taxon>Ecdysozoa</taxon>
        <taxon>Nematoda</taxon>
        <taxon>Chromadorea</taxon>
        <taxon>Rhabditida</taxon>
        <taxon>Spirurina</taxon>
        <taxon>Spiruromorpha</taxon>
        <taxon>Filarioidea</taxon>
        <taxon>Onchocercidae</taxon>
        <taxon>Wuchereria</taxon>
    </lineage>
</organism>
<sequence>MRHHIICIQLLFIMVTLIRSVFLSQPSILELDKVIADIESTKQKNMEVCDETDKIANWNIYCSGPILTAMNLHQVEMDSKTFVDRPLKADPAIRWSKA</sequence>
<dbReference type="EMBL" id="ADBV01012701">
    <property type="protein sequence ID" value="EJW74194.1"/>
    <property type="molecule type" value="Genomic_DNA"/>
</dbReference>
<dbReference type="Proteomes" id="UP000004810">
    <property type="component" value="Unassembled WGS sequence"/>
</dbReference>